<comment type="caution">
    <text evidence="8">The sequence shown here is derived from an EMBL/GenBank/DDBJ whole genome shotgun (WGS) entry which is preliminary data.</text>
</comment>
<name>A0A0J1BCJ0_RHOIS</name>
<dbReference type="InterPro" id="IPR036909">
    <property type="entry name" value="Cyt_c-like_dom_sf"/>
</dbReference>
<evidence type="ECO:0000256" key="4">
    <source>
        <dbReference type="PROSITE-ProRule" id="PRU00433"/>
    </source>
</evidence>
<feature type="transmembrane region" description="Helical" evidence="6">
    <location>
        <begin position="207"/>
        <end position="226"/>
    </location>
</feature>
<evidence type="ECO:0000259" key="7">
    <source>
        <dbReference type="PROSITE" id="PS51007"/>
    </source>
</evidence>
<dbReference type="OrthoDB" id="9773456at2"/>
<evidence type="ECO:0000256" key="3">
    <source>
        <dbReference type="ARBA" id="ARBA00023004"/>
    </source>
</evidence>
<keyword evidence="1 4" id="KW-0349">Heme</keyword>
<dbReference type="GO" id="GO:0046872">
    <property type="term" value="F:metal ion binding"/>
    <property type="evidence" value="ECO:0007669"/>
    <property type="project" value="UniProtKB-KW"/>
</dbReference>
<feature type="transmembrane region" description="Helical" evidence="6">
    <location>
        <begin position="66"/>
        <end position="89"/>
    </location>
</feature>
<evidence type="ECO:0000313" key="8">
    <source>
        <dbReference type="EMBL" id="KLU04350.1"/>
    </source>
</evidence>
<keyword evidence="6" id="KW-0812">Transmembrane</keyword>
<dbReference type="Pfam" id="PF13442">
    <property type="entry name" value="Cytochrome_CBB3"/>
    <property type="match status" value="1"/>
</dbReference>
<accession>A0A0J1BCJ0</accession>
<gene>
    <name evidence="8" type="ORF">RISK_003404</name>
</gene>
<dbReference type="Gene3D" id="1.10.760.10">
    <property type="entry name" value="Cytochrome c-like domain"/>
    <property type="match status" value="1"/>
</dbReference>
<feature type="domain" description="Cytochrome c" evidence="7">
    <location>
        <begin position="374"/>
        <end position="468"/>
    </location>
</feature>
<organism evidence="8 9">
    <name type="scientific">Rhodopirellula islandica</name>
    <dbReference type="NCBI Taxonomy" id="595434"/>
    <lineage>
        <taxon>Bacteria</taxon>
        <taxon>Pseudomonadati</taxon>
        <taxon>Planctomycetota</taxon>
        <taxon>Planctomycetia</taxon>
        <taxon>Pirellulales</taxon>
        <taxon>Pirellulaceae</taxon>
        <taxon>Rhodopirellula</taxon>
    </lineage>
</organism>
<dbReference type="GO" id="GO:0020037">
    <property type="term" value="F:heme binding"/>
    <property type="evidence" value="ECO:0007669"/>
    <property type="project" value="InterPro"/>
</dbReference>
<dbReference type="InterPro" id="IPR021776">
    <property type="entry name" value="ActD"/>
</dbReference>
<reference evidence="8" key="1">
    <citation type="submission" date="2015-05" db="EMBL/GenBank/DDBJ databases">
        <title>Permanent draft genome of Rhodopirellula islandicus K833.</title>
        <authorList>
            <person name="Kizina J."/>
            <person name="Richter M."/>
            <person name="Glockner F.O."/>
            <person name="Harder J."/>
        </authorList>
    </citation>
    <scope>NUCLEOTIDE SEQUENCE [LARGE SCALE GENOMIC DNA]</scope>
    <source>
        <strain evidence="8">K833</strain>
    </source>
</reference>
<evidence type="ECO:0000256" key="2">
    <source>
        <dbReference type="ARBA" id="ARBA00022723"/>
    </source>
</evidence>
<dbReference type="RefSeq" id="WP_047814897.1">
    <property type="nucleotide sequence ID" value="NZ_LECT01000028.1"/>
</dbReference>
<dbReference type="AlphaFoldDB" id="A0A0J1BCJ0"/>
<keyword evidence="2 4" id="KW-0479">Metal-binding</keyword>
<dbReference type="EMBL" id="LECT01000028">
    <property type="protein sequence ID" value="KLU04350.1"/>
    <property type="molecule type" value="Genomic_DNA"/>
</dbReference>
<evidence type="ECO:0000256" key="6">
    <source>
        <dbReference type="SAM" id="Phobius"/>
    </source>
</evidence>
<evidence type="ECO:0000313" key="9">
    <source>
        <dbReference type="Proteomes" id="UP000036367"/>
    </source>
</evidence>
<dbReference type="PANTHER" id="PTHR40394:SF2">
    <property type="entry name" value="QUINOL:CYTOCHROME C OXIDOREDUCTASE MEMBRANE PROTEIN"/>
    <property type="match status" value="1"/>
</dbReference>
<dbReference type="PANTHER" id="PTHR40394">
    <property type="entry name" value="LIPOPROTEIN-RELATED"/>
    <property type="match status" value="1"/>
</dbReference>
<feature type="compositionally biased region" description="Low complexity" evidence="5">
    <location>
        <begin position="337"/>
        <end position="348"/>
    </location>
</feature>
<evidence type="ECO:0000256" key="1">
    <source>
        <dbReference type="ARBA" id="ARBA00022617"/>
    </source>
</evidence>
<dbReference type="Pfam" id="PF11821">
    <property type="entry name" value="ActD"/>
    <property type="match status" value="1"/>
</dbReference>
<keyword evidence="6" id="KW-0472">Membrane</keyword>
<dbReference type="GO" id="GO:0009055">
    <property type="term" value="F:electron transfer activity"/>
    <property type="evidence" value="ECO:0007669"/>
    <property type="project" value="InterPro"/>
</dbReference>
<dbReference type="SUPFAM" id="SSF46626">
    <property type="entry name" value="Cytochrome c"/>
    <property type="match status" value="1"/>
</dbReference>
<dbReference type="InterPro" id="IPR009056">
    <property type="entry name" value="Cyt_c-like_dom"/>
</dbReference>
<proteinExistence type="predicted"/>
<keyword evidence="9" id="KW-1185">Reference proteome</keyword>
<sequence length="515" mass="55693">MTESQPKPKTVADDKKVHGVVAEFTDVDSLLAACRRVRDAGYTKADAFTPFPVHGIDTALGIKPTILPWISLAAGLTGTTIALLMQISLNGQTELFEGIQYPYIISGKPFISLPAFIPVTFELTILLASFGTFFGMWALNGLPRFSNPMFTSPRFDRATDDTFFLFLDAKDSRFDEAGAKALLGELGGEFVEPVLEDDSSKVIPKGLLITLATVICLSSIPALAVLRMRVTKSGSPRFHIFPDMDFSPSKDAQQTTSLFADGRAMRPDVPGTVRRGEMDWDLNFKTGIDMDELASIDAPRAAQLVALQSDVAVDEEDEVAAEEPAVEEQTADEAATEEPAPAGETGEASENTSVAATADDTPWLTENPLELSEEALARGQQQFNIYCSVCHGMNGRGNGLVNRRAQEILATTWTPPSNMHDPTLYSDVYPDGKLFSTITNGVRKMPGYASQIKAKDRWAIVAYVRALQTSQDATLEDVPGSQRSKIEKEQADVQAKLKAAAEAEAAKAAEAADAE</sequence>
<dbReference type="Proteomes" id="UP000036367">
    <property type="component" value="Unassembled WGS sequence"/>
</dbReference>
<feature type="transmembrane region" description="Helical" evidence="6">
    <location>
        <begin position="110"/>
        <end position="139"/>
    </location>
</feature>
<feature type="compositionally biased region" description="Acidic residues" evidence="5">
    <location>
        <begin position="313"/>
        <end position="336"/>
    </location>
</feature>
<dbReference type="STRING" id="595434.RISK_003404"/>
<keyword evidence="6" id="KW-1133">Transmembrane helix</keyword>
<feature type="region of interest" description="Disordered" evidence="5">
    <location>
        <begin position="313"/>
        <end position="362"/>
    </location>
</feature>
<evidence type="ECO:0000256" key="5">
    <source>
        <dbReference type="SAM" id="MobiDB-lite"/>
    </source>
</evidence>
<keyword evidence="3 4" id="KW-0408">Iron</keyword>
<protein>
    <recommendedName>
        <fullName evidence="7">Cytochrome c domain-containing protein</fullName>
    </recommendedName>
</protein>
<dbReference type="PATRIC" id="fig|595434.4.peg.3243"/>
<dbReference type="PROSITE" id="PS51007">
    <property type="entry name" value="CYTC"/>
    <property type="match status" value="1"/>
</dbReference>